<keyword evidence="2" id="KW-0430">Lectin</keyword>
<dbReference type="GO" id="GO:0030246">
    <property type="term" value="F:carbohydrate binding"/>
    <property type="evidence" value="ECO:0007669"/>
    <property type="project" value="UniProtKB-KW"/>
</dbReference>
<dbReference type="PANTHER" id="PTHR33589">
    <property type="entry name" value="OS11G0524900 PROTEIN"/>
    <property type="match status" value="1"/>
</dbReference>
<dbReference type="Gene3D" id="2.100.10.30">
    <property type="entry name" value="Jacalin-like lectin domain"/>
    <property type="match status" value="2"/>
</dbReference>
<evidence type="ECO:0000313" key="4">
    <source>
        <dbReference type="EMBL" id="CAE6472722.1"/>
    </source>
</evidence>
<gene>
    <name evidence="4" type="ORF">RDB_LOCUS110303</name>
</gene>
<evidence type="ECO:0000256" key="1">
    <source>
        <dbReference type="ARBA" id="ARBA00022729"/>
    </source>
</evidence>
<dbReference type="Pfam" id="PF01419">
    <property type="entry name" value="Jacalin"/>
    <property type="match status" value="2"/>
</dbReference>
<name>A0A8H3C422_9AGAM</name>
<dbReference type="InterPro" id="IPR052321">
    <property type="entry name" value="PolyBind_ProtTraffic"/>
</dbReference>
<proteinExistence type="predicted"/>
<sequence>LTKSHMCTTTTDLSFEKTTLMSNHPDHESHFAFWESAPKDTPADVTMNSFALRPDDSKYQLLHQAGCLRGVTFNGPNGPYKCSRQVFRVQPNTIYSIQAMQACQDIANEEFYPANEIDARYIHMGWPAPGALPARPWDTMYQPPKGNSSQSSWVSRRMVIHKWIITLRKEDLVPAEAFTKAVEEALNEPQAADRVEALRGIFAAWGEMIPLAMVIGASLAATGTLGSKQTLTGDSATFRPPDRGPDGGYPETFSKSGFNAWLDTAVNSDNSSTWEVVKVNNAVPITDLLPKTLRQRIDRLFSYSNMITRSPSVGSQIPYGFDGASLGVKDIKQINVWHNGAVMQDISIVYIDGSVAGPYGLGTAPNNKMSDSFVLGRGEFITDVFVWATSSSINAMQFAKNTSQLSVRYGTQNGAGDPAIFTAGGNALLGFSGSCNTNSLLQIQAVWRSDVKSDEYRSIATSTIGSSSAIIFNDYRFLGDPASSYISKIGYRNTAQVVAGLQVTYSCKRDGTVVSQETPVRGTDAGARDTWTLAEDEHIIQVKGRAASTAVYQLEFLTNKGNTKKIGQEAGDAFTVAPPHKDMVLYYLLGKSAGYMQTIMFVWAMPSLKI</sequence>
<organism evidence="4 5">
    <name type="scientific">Rhizoctonia solani</name>
    <dbReference type="NCBI Taxonomy" id="456999"/>
    <lineage>
        <taxon>Eukaryota</taxon>
        <taxon>Fungi</taxon>
        <taxon>Dikarya</taxon>
        <taxon>Basidiomycota</taxon>
        <taxon>Agaricomycotina</taxon>
        <taxon>Agaricomycetes</taxon>
        <taxon>Cantharellales</taxon>
        <taxon>Ceratobasidiaceae</taxon>
        <taxon>Rhizoctonia</taxon>
    </lineage>
</organism>
<reference evidence="4" key="1">
    <citation type="submission" date="2021-01" db="EMBL/GenBank/DDBJ databases">
        <authorList>
            <person name="Kaushik A."/>
        </authorList>
    </citation>
    <scope>NUCLEOTIDE SEQUENCE</scope>
    <source>
        <strain evidence="4">AG4-R118</strain>
    </source>
</reference>
<feature type="non-terminal residue" evidence="4">
    <location>
        <position position="1"/>
    </location>
</feature>
<dbReference type="AlphaFoldDB" id="A0A8H3C422"/>
<dbReference type="PROSITE" id="PS51752">
    <property type="entry name" value="JACALIN_LECTIN"/>
    <property type="match status" value="1"/>
</dbReference>
<evidence type="ECO:0000256" key="2">
    <source>
        <dbReference type="ARBA" id="ARBA00022734"/>
    </source>
</evidence>
<feature type="domain" description="Jacalin-type lectin" evidence="3">
    <location>
        <begin position="307"/>
        <end position="449"/>
    </location>
</feature>
<evidence type="ECO:0000259" key="3">
    <source>
        <dbReference type="PROSITE" id="PS51752"/>
    </source>
</evidence>
<dbReference type="SUPFAM" id="SSF51101">
    <property type="entry name" value="Mannose-binding lectins"/>
    <property type="match status" value="2"/>
</dbReference>
<accession>A0A8H3C422</accession>
<keyword evidence="1" id="KW-0732">Signal</keyword>
<comment type="caution">
    <text evidence="4">The sequence shown here is derived from an EMBL/GenBank/DDBJ whole genome shotgun (WGS) entry which is preliminary data.</text>
</comment>
<dbReference type="InterPro" id="IPR036404">
    <property type="entry name" value="Jacalin-like_lectin_dom_sf"/>
</dbReference>
<dbReference type="Proteomes" id="UP000663888">
    <property type="component" value="Unassembled WGS sequence"/>
</dbReference>
<protein>
    <recommendedName>
        <fullName evidence="3">Jacalin-type lectin domain-containing protein</fullName>
    </recommendedName>
</protein>
<dbReference type="PANTHER" id="PTHR33589:SF3">
    <property type="entry name" value="ZYMOGEN GRANULE MEMBRANE PROTEIN 16-LIKE"/>
    <property type="match status" value="1"/>
</dbReference>
<dbReference type="InterPro" id="IPR001229">
    <property type="entry name" value="Jacalin-like_lectin_dom"/>
</dbReference>
<dbReference type="EMBL" id="CAJMWX010001174">
    <property type="protein sequence ID" value="CAE6472722.1"/>
    <property type="molecule type" value="Genomic_DNA"/>
</dbReference>
<evidence type="ECO:0000313" key="5">
    <source>
        <dbReference type="Proteomes" id="UP000663888"/>
    </source>
</evidence>